<protein>
    <submittedName>
        <fullName evidence="2">Uncharacterized protein</fullName>
    </submittedName>
</protein>
<name>A0A1B0FJE3_GLOMM</name>
<dbReference type="EMBL" id="CCAG010003299">
    <property type="status" value="NOT_ANNOTATED_CDS"/>
    <property type="molecule type" value="Genomic_DNA"/>
</dbReference>
<keyword evidence="3" id="KW-1185">Reference proteome</keyword>
<dbReference type="PhylomeDB" id="A0A1B0FJE3"/>
<feature type="compositionally biased region" description="Gly residues" evidence="1">
    <location>
        <begin position="755"/>
        <end position="765"/>
    </location>
</feature>
<accession>A0A1B0FJE3</accession>
<dbReference type="EMBL" id="CCAG010003300">
    <property type="status" value="NOT_ANNOTATED_CDS"/>
    <property type="molecule type" value="Genomic_DNA"/>
</dbReference>
<dbReference type="VEuPathDB" id="VectorBase:GMOY003942"/>
<evidence type="ECO:0000313" key="3">
    <source>
        <dbReference type="Proteomes" id="UP000092444"/>
    </source>
</evidence>
<feature type="compositionally biased region" description="Polar residues" evidence="1">
    <location>
        <begin position="925"/>
        <end position="940"/>
    </location>
</feature>
<feature type="compositionally biased region" description="Basic residues" evidence="1">
    <location>
        <begin position="390"/>
        <end position="403"/>
    </location>
</feature>
<feature type="region of interest" description="Disordered" evidence="1">
    <location>
        <begin position="181"/>
        <end position="211"/>
    </location>
</feature>
<feature type="region of interest" description="Disordered" evidence="1">
    <location>
        <begin position="563"/>
        <end position="586"/>
    </location>
</feature>
<reference evidence="2" key="1">
    <citation type="submission" date="2020-05" db="UniProtKB">
        <authorList>
            <consortium name="EnsemblMetazoa"/>
        </authorList>
    </citation>
    <scope>IDENTIFICATION</scope>
    <source>
        <strain evidence="2">Yale</strain>
    </source>
</reference>
<organism evidence="2 3">
    <name type="scientific">Glossina morsitans morsitans</name>
    <name type="common">Savannah tsetse fly</name>
    <dbReference type="NCBI Taxonomy" id="37546"/>
    <lineage>
        <taxon>Eukaryota</taxon>
        <taxon>Metazoa</taxon>
        <taxon>Ecdysozoa</taxon>
        <taxon>Arthropoda</taxon>
        <taxon>Hexapoda</taxon>
        <taxon>Insecta</taxon>
        <taxon>Pterygota</taxon>
        <taxon>Neoptera</taxon>
        <taxon>Endopterygota</taxon>
        <taxon>Diptera</taxon>
        <taxon>Brachycera</taxon>
        <taxon>Muscomorpha</taxon>
        <taxon>Hippoboscoidea</taxon>
        <taxon>Glossinidae</taxon>
        <taxon>Glossina</taxon>
    </lineage>
</organism>
<feature type="compositionally biased region" description="Low complexity" evidence="1">
    <location>
        <begin position="982"/>
        <end position="992"/>
    </location>
</feature>
<dbReference type="AlphaFoldDB" id="A0A1B0FJE3"/>
<proteinExistence type="predicted"/>
<evidence type="ECO:0000256" key="1">
    <source>
        <dbReference type="SAM" id="MobiDB-lite"/>
    </source>
</evidence>
<dbReference type="EnsemblMetazoa" id="GMOY003942-RA">
    <property type="protein sequence ID" value="GMOY003942-PA"/>
    <property type="gene ID" value="GMOY003942"/>
</dbReference>
<dbReference type="Proteomes" id="UP000092444">
    <property type="component" value="Unassembled WGS sequence"/>
</dbReference>
<feature type="region of interest" description="Disordered" evidence="1">
    <location>
        <begin position="925"/>
        <end position="998"/>
    </location>
</feature>
<feature type="region of interest" description="Disordered" evidence="1">
    <location>
        <begin position="781"/>
        <end position="800"/>
    </location>
</feature>
<feature type="compositionally biased region" description="Basic and acidic residues" evidence="1">
    <location>
        <begin position="569"/>
        <end position="586"/>
    </location>
</feature>
<sequence length="1161" mass="127260">MSFGFRKNLNTTPKKLKKLIKGETKSSKKQDKCNNFCEDESATDGTGNGERLTTAMGKTETIVNNPAASRDDNGNADLLNNIHFEKMGAAAHIAHHTANTPTQGLFAEQFAGSVGEGGQATLPGAGSRFGYRGPIRPSSTDITAHWQKDSHDNIQNNNCTNAGGSNTRGVLISNLKRRSKSAHAGRIISSSNESDGETREGVGARKSNQPKTITFNLKQNSTIEYDRRQFFDQPMVAGISSGYLNGRTANFINTGLQNNVIICPTPRLPAATYSKFTLQTVSLPKPEYAVPISINATTPTTPAGSYASSPVTNTGARAKDFITVRGATSTNQYAVTATQSQCIDPKTAKHMANSSTRRIFCGSREISADSGIASLDMALDSSTSSGVRSSSRHASPKRSRSRPRNLQMVMNGRGKFEVRDLDDSLSSESSSIVEPLALPKLPAENQTVPLPLSGLVRSNTVLSRESYELKSTQNVHDGRGKTKSNSRDRSNSSTHAPSEEDSESIDEEKLHLDRSATEKGIKERQFKDINTCSSKTSSPGSSIISSWCNGGESLAAKDFSNLSLSSNEDSNKKDNKLQEEEKEKETKIQLELNDDDLSILNTDMQISTISSLTETIALNASNDTDNVQGVQKEVPLEKSERPKCFYNAIDENKFAVMALEGSTFLLDDETSPTDSLVSSTESEEAPCKQKKHKINEELQEKDIDEISPELDVTSPNSPGTPTHASHSLSLSDCGNLIDDEIADQPALLFNHDSQDGGGGGGGGGESVTSRKDKADTPTLIESMSSMRNSVHSQTKSRSALHQAMELSLRTPLSLRKAVMERAESLDTLSPCESICSDDLMMDFDMNSSIDSIDRSASIKSRSGSDLNKIDDSELFTELDRKGNDVMKELSSILRSHAKKNKEKDISAHLPARATRLLNRSRIQQHCTLNNEDSDSTNKSPLSVRRNKANTASSRTSNASPSTGNSSLNSSLKRNQYGHHQHNYQQQQQQQQRLHQRDIHSSSDDLMLYDKSFRNAMIQDVLHFKKQLLRLRRILQETETLNPFENDNGQLFASCGLDSKLLDDIDLASLTTSTTDDPMHELADLRRQVVYLQGQVDDRDRTIRLQKNLIEKLEADKPKMQQIQGAGTPKECVNTATQTERTRPFSLGTDGLSRLQFGEQKK</sequence>
<feature type="compositionally biased region" description="Basic and acidic residues" evidence="1">
    <location>
        <begin position="507"/>
        <end position="522"/>
    </location>
</feature>
<feature type="region of interest" description="Disordered" evidence="1">
    <location>
        <begin position="1119"/>
        <end position="1151"/>
    </location>
</feature>
<feature type="compositionally biased region" description="Polar residues" evidence="1">
    <location>
        <begin position="713"/>
        <end position="727"/>
    </location>
</feature>
<feature type="region of interest" description="Disordered" evidence="1">
    <location>
        <begin position="749"/>
        <end position="773"/>
    </location>
</feature>
<feature type="compositionally biased region" description="Low complexity" evidence="1">
    <location>
        <begin position="948"/>
        <end position="974"/>
    </location>
</feature>
<feature type="region of interest" description="Disordered" evidence="1">
    <location>
        <begin position="380"/>
        <end position="411"/>
    </location>
</feature>
<feature type="compositionally biased region" description="Basic and acidic residues" evidence="1">
    <location>
        <begin position="476"/>
        <end position="490"/>
    </location>
</feature>
<feature type="region of interest" description="Disordered" evidence="1">
    <location>
        <begin position="666"/>
        <end position="727"/>
    </location>
</feature>
<feature type="region of interest" description="Disordered" evidence="1">
    <location>
        <begin position="467"/>
        <end position="522"/>
    </location>
</feature>
<feature type="compositionally biased region" description="Polar residues" evidence="1">
    <location>
        <begin position="781"/>
        <end position="799"/>
    </location>
</feature>
<evidence type="ECO:0000313" key="2">
    <source>
        <dbReference type="EnsemblMetazoa" id="GMOY003942-PA"/>
    </source>
</evidence>